<sequence>MKYFLLAYDRRAGSLLVDDVYQDRSSAMQARFEAEQKFADAPADIEVVVLGAQSRSQLLQTHARYFRSFAELIERGELANV</sequence>
<reference evidence="1 2" key="1">
    <citation type="submission" date="2019-03" db="EMBL/GenBank/DDBJ databases">
        <title>Genomic Encyclopedia of Type Strains, Phase IV (KMG-IV): sequencing the most valuable type-strain genomes for metagenomic binning, comparative biology and taxonomic classification.</title>
        <authorList>
            <person name="Goeker M."/>
        </authorList>
    </citation>
    <scope>NUCLEOTIDE SEQUENCE [LARGE SCALE GENOMIC DNA]</scope>
    <source>
        <strain evidence="1 2">DSM 45765</strain>
    </source>
</reference>
<comment type="caution">
    <text evidence="1">The sequence shown here is derived from an EMBL/GenBank/DDBJ whole genome shotgun (WGS) entry which is preliminary data.</text>
</comment>
<keyword evidence="2" id="KW-1185">Reference proteome</keyword>
<dbReference type="RefSeq" id="WP_132875954.1">
    <property type="nucleotide sequence ID" value="NZ_SLXQ01000001.1"/>
</dbReference>
<dbReference type="OrthoDB" id="3390901at2"/>
<organism evidence="1 2">
    <name type="scientific">Tamaricihabitans halophyticus</name>
    <dbReference type="NCBI Taxonomy" id="1262583"/>
    <lineage>
        <taxon>Bacteria</taxon>
        <taxon>Bacillati</taxon>
        <taxon>Actinomycetota</taxon>
        <taxon>Actinomycetes</taxon>
        <taxon>Pseudonocardiales</taxon>
        <taxon>Pseudonocardiaceae</taxon>
        <taxon>Tamaricihabitans</taxon>
    </lineage>
</organism>
<dbReference type="Proteomes" id="UP000294911">
    <property type="component" value="Unassembled WGS sequence"/>
</dbReference>
<evidence type="ECO:0000313" key="2">
    <source>
        <dbReference type="Proteomes" id="UP000294911"/>
    </source>
</evidence>
<evidence type="ECO:0000313" key="1">
    <source>
        <dbReference type="EMBL" id="TCP57480.1"/>
    </source>
</evidence>
<name>A0A4R2R3R2_9PSEU</name>
<gene>
    <name evidence="1" type="ORF">EV191_1011437</name>
</gene>
<protein>
    <submittedName>
        <fullName evidence="1">Uncharacterized protein</fullName>
    </submittedName>
</protein>
<proteinExistence type="predicted"/>
<dbReference type="EMBL" id="SLXQ01000001">
    <property type="protein sequence ID" value="TCP57480.1"/>
    <property type="molecule type" value="Genomic_DNA"/>
</dbReference>
<dbReference type="AlphaFoldDB" id="A0A4R2R3R2"/>
<accession>A0A4R2R3R2</accession>